<feature type="transmembrane region" description="Helical" evidence="5">
    <location>
        <begin position="150"/>
        <end position="169"/>
    </location>
</feature>
<dbReference type="InterPro" id="IPR020846">
    <property type="entry name" value="MFS_dom"/>
</dbReference>
<dbReference type="PANTHER" id="PTHR23514">
    <property type="entry name" value="BYPASS OF STOP CODON PROTEIN 6"/>
    <property type="match status" value="1"/>
</dbReference>
<feature type="transmembrane region" description="Helical" evidence="5">
    <location>
        <begin position="285"/>
        <end position="305"/>
    </location>
</feature>
<feature type="transmembrane region" description="Helical" evidence="5">
    <location>
        <begin position="175"/>
        <end position="196"/>
    </location>
</feature>
<comment type="caution">
    <text evidence="7">The sequence shown here is derived from an EMBL/GenBank/DDBJ whole genome shotgun (WGS) entry which is preliminary data.</text>
</comment>
<dbReference type="Proteomes" id="UP000265926">
    <property type="component" value="Unassembled WGS sequence"/>
</dbReference>
<dbReference type="AlphaFoldDB" id="A0A399T758"/>
<dbReference type="CDD" id="cd17393">
    <property type="entry name" value="MFS_MosC_like"/>
    <property type="match status" value="1"/>
</dbReference>
<feature type="domain" description="Major facilitator superfamily (MFS) profile" evidence="6">
    <location>
        <begin position="218"/>
        <end position="397"/>
    </location>
</feature>
<evidence type="ECO:0000313" key="8">
    <source>
        <dbReference type="Proteomes" id="UP000265926"/>
    </source>
</evidence>
<reference evidence="7 8" key="1">
    <citation type="submission" date="2018-08" db="EMBL/GenBank/DDBJ databases">
        <title>Pallidiluteibacterium maritimus gen. nov., sp. nov., isolated from coastal sediment.</title>
        <authorList>
            <person name="Zhou L.Y."/>
        </authorList>
    </citation>
    <scope>NUCLEOTIDE SEQUENCE [LARGE SCALE GENOMIC DNA]</scope>
    <source>
        <strain evidence="7 8">XSD2</strain>
    </source>
</reference>
<evidence type="ECO:0000256" key="1">
    <source>
        <dbReference type="ARBA" id="ARBA00004141"/>
    </source>
</evidence>
<dbReference type="GO" id="GO:0016020">
    <property type="term" value="C:membrane"/>
    <property type="evidence" value="ECO:0007669"/>
    <property type="project" value="UniProtKB-SubCell"/>
</dbReference>
<gene>
    <name evidence="7" type="ORF">D1614_01655</name>
</gene>
<dbReference type="EMBL" id="QWGR01000001">
    <property type="protein sequence ID" value="RIJ50662.1"/>
    <property type="molecule type" value="Genomic_DNA"/>
</dbReference>
<evidence type="ECO:0000259" key="6">
    <source>
        <dbReference type="PROSITE" id="PS50850"/>
    </source>
</evidence>
<dbReference type="RefSeq" id="WP_119436131.1">
    <property type="nucleotide sequence ID" value="NZ_QWGR01000001.1"/>
</dbReference>
<keyword evidence="3 5" id="KW-1133">Transmembrane helix</keyword>
<dbReference type="InterPro" id="IPR051788">
    <property type="entry name" value="MFS_Transporter"/>
</dbReference>
<feature type="transmembrane region" description="Helical" evidence="5">
    <location>
        <begin position="340"/>
        <end position="365"/>
    </location>
</feature>
<dbReference type="Pfam" id="PF07690">
    <property type="entry name" value="MFS_1"/>
    <property type="match status" value="1"/>
</dbReference>
<accession>A0A399T758</accession>
<keyword evidence="8" id="KW-1185">Reference proteome</keyword>
<feature type="transmembrane region" description="Helical" evidence="5">
    <location>
        <begin position="371"/>
        <end position="389"/>
    </location>
</feature>
<evidence type="ECO:0000256" key="5">
    <source>
        <dbReference type="SAM" id="Phobius"/>
    </source>
</evidence>
<feature type="transmembrane region" description="Helical" evidence="5">
    <location>
        <begin position="86"/>
        <end position="105"/>
    </location>
</feature>
<evidence type="ECO:0000313" key="7">
    <source>
        <dbReference type="EMBL" id="RIJ50662.1"/>
    </source>
</evidence>
<feature type="transmembrane region" description="Helical" evidence="5">
    <location>
        <begin position="311"/>
        <end position="328"/>
    </location>
</feature>
<evidence type="ECO:0000256" key="4">
    <source>
        <dbReference type="ARBA" id="ARBA00023136"/>
    </source>
</evidence>
<feature type="transmembrane region" description="Helical" evidence="5">
    <location>
        <begin position="217"/>
        <end position="236"/>
    </location>
</feature>
<dbReference type="OrthoDB" id="9809599at2"/>
<sequence length="397" mass="43186">MSGITLESIIEEGITSGKRRTRLAVALVYFSMGLAFASWASRIPDIKTSLHLSDGAFGSILFALPVGQFLMMPFSGKLVTRFGSHNVLKVGLPLYTLALTGIGLVQAGWQLAVVLFLFGLTGNMCNISVNTQGVAAERLYGRPIMASFHGGWSLAGFTGALIGLLMINLKVQPMWHFITIIFIVWVIVRINYPYLVRVDADPQKHEPRRKFFMKPDGVLLQLGIIGFFSMASEGAMFDWSGVYFKDVVKAPESLVILGYTSFMIMMATGRFLADYLISKIGRKRLMQICGVMISTGLFTSVIFPYLVPSTLAFMLVGLGVSSIVPTVYSTAGKHEKIPPGIALATVSSVSFLGFLMGPPLIGFIAEAFGLRYSYAVIGIFGIGITLMVAKVKALQQE</sequence>
<dbReference type="InterPro" id="IPR011701">
    <property type="entry name" value="MFS"/>
</dbReference>
<dbReference type="InterPro" id="IPR036259">
    <property type="entry name" value="MFS_trans_sf"/>
</dbReference>
<keyword evidence="2 5" id="KW-0812">Transmembrane</keyword>
<dbReference type="GO" id="GO:0022857">
    <property type="term" value="F:transmembrane transporter activity"/>
    <property type="evidence" value="ECO:0007669"/>
    <property type="project" value="InterPro"/>
</dbReference>
<proteinExistence type="predicted"/>
<dbReference type="Gene3D" id="1.20.1250.20">
    <property type="entry name" value="MFS general substrate transporter like domains"/>
    <property type="match status" value="1"/>
</dbReference>
<feature type="transmembrane region" description="Helical" evidence="5">
    <location>
        <begin position="55"/>
        <end position="74"/>
    </location>
</feature>
<keyword evidence="4 5" id="KW-0472">Membrane</keyword>
<feature type="transmembrane region" description="Helical" evidence="5">
    <location>
        <begin position="23"/>
        <end position="43"/>
    </location>
</feature>
<dbReference type="SUPFAM" id="SSF103473">
    <property type="entry name" value="MFS general substrate transporter"/>
    <property type="match status" value="1"/>
</dbReference>
<organism evidence="7 8">
    <name type="scientific">Maribellus luteus</name>
    <dbReference type="NCBI Taxonomy" id="2305463"/>
    <lineage>
        <taxon>Bacteria</taxon>
        <taxon>Pseudomonadati</taxon>
        <taxon>Bacteroidota</taxon>
        <taxon>Bacteroidia</taxon>
        <taxon>Marinilabiliales</taxon>
        <taxon>Prolixibacteraceae</taxon>
        <taxon>Maribellus</taxon>
    </lineage>
</organism>
<evidence type="ECO:0000256" key="3">
    <source>
        <dbReference type="ARBA" id="ARBA00022989"/>
    </source>
</evidence>
<protein>
    <submittedName>
        <fullName evidence="7">MFS transporter</fullName>
    </submittedName>
</protein>
<evidence type="ECO:0000256" key="2">
    <source>
        <dbReference type="ARBA" id="ARBA00022692"/>
    </source>
</evidence>
<name>A0A399T758_9BACT</name>
<dbReference type="PANTHER" id="PTHR23514:SF13">
    <property type="entry name" value="INNER MEMBRANE PROTEIN YBJJ"/>
    <property type="match status" value="1"/>
</dbReference>
<feature type="transmembrane region" description="Helical" evidence="5">
    <location>
        <begin position="111"/>
        <end position="129"/>
    </location>
</feature>
<feature type="transmembrane region" description="Helical" evidence="5">
    <location>
        <begin position="256"/>
        <end position="273"/>
    </location>
</feature>
<comment type="subcellular location">
    <subcellularLocation>
        <location evidence="1">Membrane</location>
        <topology evidence="1">Multi-pass membrane protein</topology>
    </subcellularLocation>
</comment>
<dbReference type="PROSITE" id="PS50850">
    <property type="entry name" value="MFS"/>
    <property type="match status" value="1"/>
</dbReference>